<dbReference type="PANTHER" id="PTHR39087">
    <property type="entry name" value="UPF0104 MEMBRANE PROTEIN MJ1595"/>
    <property type="match status" value="1"/>
</dbReference>
<dbReference type="AlphaFoldDB" id="B0T0L8"/>
<gene>
    <name evidence="7" type="ordered locus">Caul_2970</name>
</gene>
<keyword evidence="2" id="KW-1003">Cell membrane</keyword>
<name>B0T0L8_CAUSK</name>
<evidence type="ECO:0000256" key="1">
    <source>
        <dbReference type="ARBA" id="ARBA00004651"/>
    </source>
</evidence>
<dbReference type="KEGG" id="cak:Caul_2970"/>
<evidence type="ECO:0000256" key="4">
    <source>
        <dbReference type="ARBA" id="ARBA00022989"/>
    </source>
</evidence>
<dbReference type="OrthoDB" id="9814270at2"/>
<keyword evidence="5 6" id="KW-0472">Membrane</keyword>
<keyword evidence="3 6" id="KW-0812">Transmembrane</keyword>
<feature type="transmembrane region" description="Helical" evidence="6">
    <location>
        <begin position="228"/>
        <end position="254"/>
    </location>
</feature>
<protein>
    <recommendedName>
        <fullName evidence="8">Integral membrane protein-like protein</fullName>
    </recommendedName>
</protein>
<feature type="transmembrane region" description="Helical" evidence="6">
    <location>
        <begin position="60"/>
        <end position="83"/>
    </location>
</feature>
<feature type="transmembrane region" description="Helical" evidence="6">
    <location>
        <begin position="21"/>
        <end position="40"/>
    </location>
</feature>
<proteinExistence type="predicted"/>
<comment type="subcellular location">
    <subcellularLocation>
        <location evidence="1">Cell membrane</location>
        <topology evidence="1">Multi-pass membrane protein</topology>
    </subcellularLocation>
</comment>
<dbReference type="HOGENOM" id="CLU_808692_0_0_5"/>
<evidence type="ECO:0000256" key="6">
    <source>
        <dbReference type="SAM" id="Phobius"/>
    </source>
</evidence>
<keyword evidence="4 6" id="KW-1133">Transmembrane helix</keyword>
<dbReference type="GO" id="GO:0005886">
    <property type="term" value="C:plasma membrane"/>
    <property type="evidence" value="ECO:0007669"/>
    <property type="project" value="UniProtKB-SubCell"/>
</dbReference>
<feature type="transmembrane region" description="Helical" evidence="6">
    <location>
        <begin position="134"/>
        <end position="162"/>
    </location>
</feature>
<dbReference type="EMBL" id="CP000927">
    <property type="protein sequence ID" value="ABZ72097.1"/>
    <property type="molecule type" value="Genomic_DNA"/>
</dbReference>
<dbReference type="PANTHER" id="PTHR39087:SF2">
    <property type="entry name" value="UPF0104 MEMBRANE PROTEIN MJ1595"/>
    <property type="match status" value="1"/>
</dbReference>
<evidence type="ECO:0000256" key="2">
    <source>
        <dbReference type="ARBA" id="ARBA00022475"/>
    </source>
</evidence>
<feature type="transmembrane region" description="Helical" evidence="6">
    <location>
        <begin position="304"/>
        <end position="327"/>
    </location>
</feature>
<sequence>MSSAAKPPQSAQVAAPWGGGVWRRWLLGLLTAAALVWAVLHFGELTVFGQLLARARPLWLAAAVGLQALTYACVASGWSLVLAKAGAPRKLRQLIPIALTKLFADQAMPTAGLGGNIVLIDQLTRLGVRRGTAVAALIVSLIGYYAAYAAFALVMLVLLWLHDHATPLMVGLVTTFLLVALAVPALALWLRRRGSRPLPAFLERLSPIRILLETLGQAPTNLIADRRLLAGVAGCNGLVFLLDAATLEACFLALGGQVGFSTPFIAMIMASIVATLGPIPLGVGTFEATCTATLHMLGAPLEQAFAATVLLRLLTLWLPMIPGMILLHLSGKTHPPPDASAA</sequence>
<dbReference type="InterPro" id="IPR022791">
    <property type="entry name" value="L-PG_synthase/AglD"/>
</dbReference>
<dbReference type="Pfam" id="PF03706">
    <property type="entry name" value="LPG_synthase_TM"/>
    <property type="match status" value="1"/>
</dbReference>
<evidence type="ECO:0000256" key="3">
    <source>
        <dbReference type="ARBA" id="ARBA00022692"/>
    </source>
</evidence>
<evidence type="ECO:0000313" key="7">
    <source>
        <dbReference type="EMBL" id="ABZ72097.1"/>
    </source>
</evidence>
<dbReference type="eggNOG" id="COG0392">
    <property type="taxonomic scope" value="Bacteria"/>
</dbReference>
<feature type="transmembrane region" description="Helical" evidence="6">
    <location>
        <begin position="260"/>
        <end position="283"/>
    </location>
</feature>
<accession>B0T0L8</accession>
<organism evidence="7">
    <name type="scientific">Caulobacter sp. (strain K31)</name>
    <dbReference type="NCBI Taxonomy" id="366602"/>
    <lineage>
        <taxon>Bacteria</taxon>
        <taxon>Pseudomonadati</taxon>
        <taxon>Pseudomonadota</taxon>
        <taxon>Alphaproteobacteria</taxon>
        <taxon>Caulobacterales</taxon>
        <taxon>Caulobacteraceae</taxon>
        <taxon>Caulobacter</taxon>
    </lineage>
</organism>
<dbReference type="STRING" id="366602.Caul_2970"/>
<evidence type="ECO:0000256" key="5">
    <source>
        <dbReference type="ARBA" id="ARBA00023136"/>
    </source>
</evidence>
<evidence type="ECO:0008006" key="8">
    <source>
        <dbReference type="Google" id="ProtNLM"/>
    </source>
</evidence>
<feature type="transmembrane region" description="Helical" evidence="6">
    <location>
        <begin position="168"/>
        <end position="190"/>
    </location>
</feature>
<reference evidence="7" key="1">
    <citation type="submission" date="2008-01" db="EMBL/GenBank/DDBJ databases">
        <title>Complete sequence of chromosome of Caulobacter sp. K31.</title>
        <authorList>
            <consortium name="US DOE Joint Genome Institute"/>
            <person name="Copeland A."/>
            <person name="Lucas S."/>
            <person name="Lapidus A."/>
            <person name="Barry K."/>
            <person name="Glavina del Rio T."/>
            <person name="Dalin E."/>
            <person name="Tice H."/>
            <person name="Pitluck S."/>
            <person name="Bruce D."/>
            <person name="Goodwin L."/>
            <person name="Thompson L.S."/>
            <person name="Brettin T."/>
            <person name="Detter J.C."/>
            <person name="Han C."/>
            <person name="Schmutz J."/>
            <person name="Larimer F."/>
            <person name="Land M."/>
            <person name="Hauser L."/>
            <person name="Kyrpides N."/>
            <person name="Kim E."/>
            <person name="Stephens C."/>
            <person name="Richardson P."/>
        </authorList>
    </citation>
    <scope>NUCLEOTIDE SEQUENCE [LARGE SCALE GENOMIC DNA]</scope>
    <source>
        <strain evidence="7">K31</strain>
    </source>
</reference>